<evidence type="ECO:0000256" key="6">
    <source>
        <dbReference type="SAM" id="MobiDB-lite"/>
    </source>
</evidence>
<dbReference type="GO" id="GO:0016705">
    <property type="term" value="F:oxidoreductase activity, acting on paired donors, with incorporation or reduction of molecular oxygen"/>
    <property type="evidence" value="ECO:0007669"/>
    <property type="project" value="UniProtKB-ARBA"/>
</dbReference>
<evidence type="ECO:0000256" key="4">
    <source>
        <dbReference type="ARBA" id="ARBA00023004"/>
    </source>
</evidence>
<feature type="compositionally biased region" description="Basic and acidic residues" evidence="6">
    <location>
        <begin position="372"/>
        <end position="391"/>
    </location>
</feature>
<dbReference type="AlphaFoldDB" id="A0AA35Y6X3"/>
<dbReference type="Gene3D" id="2.60.120.330">
    <property type="entry name" value="B-lactam Antibiotic, Isopenicillin N Synthase, Chain"/>
    <property type="match status" value="1"/>
</dbReference>
<evidence type="ECO:0000256" key="5">
    <source>
        <dbReference type="RuleBase" id="RU003682"/>
    </source>
</evidence>
<dbReference type="FunFam" id="2.60.120.330:FF:000001">
    <property type="entry name" value="Protein SRG1"/>
    <property type="match status" value="1"/>
</dbReference>
<feature type="region of interest" description="Disordered" evidence="6">
    <location>
        <begin position="369"/>
        <end position="393"/>
    </location>
</feature>
<dbReference type="EMBL" id="OX465086">
    <property type="protein sequence ID" value="CAI9262982.1"/>
    <property type="molecule type" value="Genomic_DNA"/>
</dbReference>
<dbReference type="Proteomes" id="UP001177003">
    <property type="component" value="Chromosome 0"/>
</dbReference>
<dbReference type="GO" id="GO:0046872">
    <property type="term" value="F:metal ion binding"/>
    <property type="evidence" value="ECO:0007669"/>
    <property type="project" value="UniProtKB-KW"/>
</dbReference>
<evidence type="ECO:0000313" key="9">
    <source>
        <dbReference type="Proteomes" id="UP001177003"/>
    </source>
</evidence>
<dbReference type="PANTHER" id="PTHR47991">
    <property type="entry name" value="OXOGLUTARATE/IRON-DEPENDENT DIOXYGENASE"/>
    <property type="match status" value="1"/>
</dbReference>
<proteinExistence type="inferred from homology"/>
<evidence type="ECO:0000256" key="2">
    <source>
        <dbReference type="ARBA" id="ARBA00022723"/>
    </source>
</evidence>
<evidence type="ECO:0000259" key="7">
    <source>
        <dbReference type="PROSITE" id="PS51471"/>
    </source>
</evidence>
<dbReference type="InterPro" id="IPR005123">
    <property type="entry name" value="Oxoglu/Fe-dep_dioxygenase_dom"/>
</dbReference>
<keyword evidence="9" id="KW-1185">Reference proteome</keyword>
<keyword evidence="2 5" id="KW-0479">Metal-binding</keyword>
<dbReference type="InterPro" id="IPR026992">
    <property type="entry name" value="DIOX_N"/>
</dbReference>
<organism evidence="8 9">
    <name type="scientific">Lactuca saligna</name>
    <name type="common">Willowleaf lettuce</name>
    <dbReference type="NCBI Taxonomy" id="75948"/>
    <lineage>
        <taxon>Eukaryota</taxon>
        <taxon>Viridiplantae</taxon>
        <taxon>Streptophyta</taxon>
        <taxon>Embryophyta</taxon>
        <taxon>Tracheophyta</taxon>
        <taxon>Spermatophyta</taxon>
        <taxon>Magnoliopsida</taxon>
        <taxon>eudicotyledons</taxon>
        <taxon>Gunneridae</taxon>
        <taxon>Pentapetalae</taxon>
        <taxon>asterids</taxon>
        <taxon>campanulids</taxon>
        <taxon>Asterales</taxon>
        <taxon>Asteraceae</taxon>
        <taxon>Cichorioideae</taxon>
        <taxon>Cichorieae</taxon>
        <taxon>Lactucinae</taxon>
        <taxon>Lactuca</taxon>
    </lineage>
</organism>
<comment type="similarity">
    <text evidence="1 5">Belongs to the iron/ascorbate-dependent oxidoreductase family.</text>
</comment>
<dbReference type="InterPro" id="IPR050295">
    <property type="entry name" value="Plant_2OG-oxidoreductases"/>
</dbReference>
<sequence>MENQNNEAINFGRSLIVPSVQELAKQSITKIPPRYVRQDNQKPLFKSSDDTSTLSVPVIDLHTLFSTDPGSSTYSSELNKLHTAAKEWGFFQVINHGISESLLEDFKREVLSFFKLPMEEKQKLWQKEDSHEGFGQLFVVSEEQKLDWCDLFYVITLPHNLRKSQLFQNLPPVLRKKLEAYSTEIKKLAKGILGEMAKALGIEGEEMSELFDDGVQSIRMNYYPPCPEPESAFGVSPHSDAGGLTILYQLTETEGLQVRKDRKWVSVKPLPNALVVNIGDIMEIVSNGVYKSIEHCATVQSTKDRLSVATFYTSNMGLEVGPARSLVAQHNVANYRRVMFEEYYKSFFARKLEAKTYLSLNVKSKSENAQGELEKKRVRREQTPTGDDRKRIVSATSEGIDFTDLSVFDPYDNKLHHLEDAHGGATRD</sequence>
<dbReference type="Pfam" id="PF03171">
    <property type="entry name" value="2OG-FeII_Oxy"/>
    <property type="match status" value="1"/>
</dbReference>
<accession>A0AA35Y6X3</accession>
<evidence type="ECO:0000256" key="3">
    <source>
        <dbReference type="ARBA" id="ARBA00023002"/>
    </source>
</evidence>
<keyword evidence="3 5" id="KW-0560">Oxidoreductase</keyword>
<dbReference type="InterPro" id="IPR044861">
    <property type="entry name" value="IPNS-like_FE2OG_OXY"/>
</dbReference>
<dbReference type="SUPFAM" id="SSF51197">
    <property type="entry name" value="Clavaminate synthase-like"/>
    <property type="match status" value="1"/>
</dbReference>
<dbReference type="Pfam" id="PF14226">
    <property type="entry name" value="DIOX_N"/>
    <property type="match status" value="1"/>
</dbReference>
<protein>
    <recommendedName>
        <fullName evidence="7">Fe2OG dioxygenase domain-containing protein</fullName>
    </recommendedName>
</protein>
<evidence type="ECO:0000256" key="1">
    <source>
        <dbReference type="ARBA" id="ARBA00008056"/>
    </source>
</evidence>
<dbReference type="InterPro" id="IPR027443">
    <property type="entry name" value="IPNS-like_sf"/>
</dbReference>
<evidence type="ECO:0000313" key="8">
    <source>
        <dbReference type="EMBL" id="CAI9262982.1"/>
    </source>
</evidence>
<reference evidence="8" key="1">
    <citation type="submission" date="2023-04" db="EMBL/GenBank/DDBJ databases">
        <authorList>
            <person name="Vijverberg K."/>
            <person name="Xiong W."/>
            <person name="Schranz E."/>
        </authorList>
    </citation>
    <scope>NUCLEOTIDE SEQUENCE</scope>
</reference>
<feature type="domain" description="Fe2OG dioxygenase" evidence="7">
    <location>
        <begin position="214"/>
        <end position="314"/>
    </location>
</feature>
<dbReference type="PROSITE" id="PS51471">
    <property type="entry name" value="FE2OG_OXY"/>
    <property type="match status" value="1"/>
</dbReference>
<name>A0AA35Y6X3_LACSI</name>
<gene>
    <name evidence="8" type="ORF">LSALG_LOCUS3690</name>
</gene>
<keyword evidence="4 5" id="KW-0408">Iron</keyword>